<sequence length="106" mass="11507">MRIVIVRGGFDVGEDNLKISCVLVGDAALDFEKCQVTLKIPARAPGKQRQQSLAISAAMLVLDATIQRYQAEKGERYPAIDQLLEYAGCRPADINKLLGITESATS</sequence>
<organism evidence="1">
    <name type="scientific">Pseudomonas aeruginosa</name>
    <dbReference type="NCBI Taxonomy" id="287"/>
    <lineage>
        <taxon>Bacteria</taxon>
        <taxon>Pseudomonadati</taxon>
        <taxon>Pseudomonadota</taxon>
        <taxon>Gammaproteobacteria</taxon>
        <taxon>Pseudomonadales</taxon>
        <taxon>Pseudomonadaceae</taxon>
        <taxon>Pseudomonas</taxon>
    </lineage>
</organism>
<protein>
    <submittedName>
        <fullName evidence="1">Uncharacterized protein</fullName>
    </submittedName>
</protein>
<dbReference type="EMBL" id="MN961671">
    <property type="protein sequence ID" value="QIZ23305.1"/>
    <property type="molecule type" value="Genomic_DNA"/>
</dbReference>
<dbReference type="AlphaFoldDB" id="A0A6H1QB44"/>
<geneLocation type="plasmid" evidence="1">
    <name>p201330-IMP</name>
</geneLocation>
<accession>A0A6H1QB44</accession>
<reference evidence="1" key="1">
    <citation type="submission" date="2020-01" db="EMBL/GenBank/DDBJ databases">
        <authorList>
            <person name="Zhou D."/>
        </authorList>
    </citation>
    <scope>NUCLEOTIDE SEQUENCE</scope>
    <source>
        <strain evidence="1">201330</strain>
        <plasmid evidence="1">p201330-IMP</plasmid>
    </source>
</reference>
<name>A0A6H1QB44_PSEAI</name>
<evidence type="ECO:0000313" key="1">
    <source>
        <dbReference type="EMBL" id="QIZ23305.1"/>
    </source>
</evidence>
<proteinExistence type="predicted"/>
<keyword evidence="1" id="KW-0614">Plasmid</keyword>